<keyword evidence="2" id="KW-1185">Reference proteome</keyword>
<proteinExistence type="predicted"/>
<evidence type="ECO:0000313" key="1">
    <source>
        <dbReference type="EMBL" id="MBB4021755.1"/>
    </source>
</evidence>
<evidence type="ECO:0000313" key="2">
    <source>
        <dbReference type="Proteomes" id="UP000585681"/>
    </source>
</evidence>
<dbReference type="EMBL" id="JACIEQ010000001">
    <property type="protein sequence ID" value="MBB4021755.1"/>
    <property type="molecule type" value="Genomic_DNA"/>
</dbReference>
<sequence>MSVATCGLGFLVLLADECFVNFDNPTARSELESAV</sequence>
<comment type="caution">
    <text evidence="1">The sequence shown here is derived from an EMBL/GenBank/DDBJ whole genome shotgun (WGS) entry which is preliminary data.</text>
</comment>
<name>A0A840C8J7_9RHOB</name>
<protein>
    <submittedName>
        <fullName evidence="1">Uncharacterized protein</fullName>
    </submittedName>
</protein>
<dbReference type="AlphaFoldDB" id="A0A840C8J7"/>
<organism evidence="1 2">
    <name type="scientific">Actibacterium naphthalenivorans</name>
    <dbReference type="NCBI Taxonomy" id="1614693"/>
    <lineage>
        <taxon>Bacteria</taxon>
        <taxon>Pseudomonadati</taxon>
        <taxon>Pseudomonadota</taxon>
        <taxon>Alphaproteobacteria</taxon>
        <taxon>Rhodobacterales</taxon>
        <taxon>Roseobacteraceae</taxon>
        <taxon>Actibacterium</taxon>
    </lineage>
</organism>
<reference evidence="1" key="1">
    <citation type="submission" date="2020-08" db="EMBL/GenBank/DDBJ databases">
        <title>Genomic Encyclopedia of Type Strains, Phase IV (KMG-IV): sequencing the most valuable type-strain genomes for metagenomic binning, comparative biology and taxonomic classification.</title>
        <authorList>
            <person name="Goeker M."/>
        </authorList>
    </citation>
    <scope>NUCLEOTIDE SEQUENCE [LARGE SCALE GENOMIC DNA]</scope>
    <source>
        <strain evidence="1">DSM 105040</strain>
    </source>
</reference>
<gene>
    <name evidence="1" type="ORF">GGR17_001546</name>
</gene>
<dbReference type="Proteomes" id="UP000585681">
    <property type="component" value="Unassembled WGS sequence"/>
</dbReference>
<accession>A0A840C8J7</accession>